<dbReference type="AlphaFoldDB" id="A0A8I7BIF3"/>
<dbReference type="Pfam" id="PF08268">
    <property type="entry name" value="FBA_3"/>
    <property type="match status" value="1"/>
</dbReference>
<dbReference type="PANTHER" id="PTHR31672">
    <property type="entry name" value="BNACNNG10540D PROTEIN"/>
    <property type="match status" value="1"/>
</dbReference>
<name>A0A8I7BIF3_HORVV</name>
<dbReference type="Gramene" id="HORVU.MOREX.r2.7HG0545700.1">
    <property type="protein sequence ID" value="HORVU.MOREX.r2.7HG0545700.1.CDS.1"/>
    <property type="gene ID" value="HORVU.MOREX.r2.7HG0545700"/>
</dbReference>
<proteinExistence type="predicted"/>
<dbReference type="InterPro" id="IPR036047">
    <property type="entry name" value="F-box-like_dom_sf"/>
</dbReference>
<reference evidence="2" key="2">
    <citation type="submission" date="2020-10" db="EMBL/GenBank/DDBJ databases">
        <authorList>
            <person name="Scholz U."/>
            <person name="Mascher M."/>
            <person name="Fiebig A."/>
        </authorList>
    </citation>
    <scope>NUCLEOTIDE SEQUENCE [LARGE SCALE GENOMIC DNA]</scope>
    <source>
        <strain evidence="2">cv. Morex</strain>
    </source>
</reference>
<dbReference type="InterPro" id="IPR017451">
    <property type="entry name" value="F-box-assoc_interact_dom"/>
</dbReference>
<dbReference type="NCBIfam" id="TIGR01640">
    <property type="entry name" value="F_box_assoc_1"/>
    <property type="match status" value="1"/>
</dbReference>
<dbReference type="SUPFAM" id="SSF81383">
    <property type="entry name" value="F-box domain"/>
    <property type="match status" value="1"/>
</dbReference>
<sequence length="465" mass="52259">MQGKPRPRSVHAAYKYAQVLARSMHIERSQAPTTTRDIRDAVLCAIAAAAMDPDQRDFPADVLVNILMRLPPNTRRRLRLVSRHWRHVVGTRTPTSLRSRAKTLVAATGSAHIIDNLWAPWKPRELWPEFMAEAAGRYKGMSVVGTCNGLVCLCDDREPGGAITVANPVTGEALRLPPLPPPRADDQSTCYDRSWHAAYSFAYLPTSGLYKVVHVPCHLDRSVYDKVHVITLGEKSWRGVPAGSGARCSLGDNVVSVDGVTYWTTPEADKVMSFDLEHGRITRIMSLPSVVLSSSRNGGSWHLGEVEGRLAIVVTEKMSPAMERTEVWVKQGRTVGQITWSSWYTIQTRTPPPPQRPREQSRRKMRSLAWPLLVQDEQVLTWEWSLYERDRVLYRHKPIDDHTRKAKHGVVDIGERNQGTVVADINMLPHRNDRRTFAYVETKEPLSAYGALASPFFLSMQSSSS</sequence>
<dbReference type="SMART" id="SM00256">
    <property type="entry name" value="FBOX"/>
    <property type="match status" value="1"/>
</dbReference>
<dbReference type="InterPro" id="IPR050796">
    <property type="entry name" value="SCF_F-box_component"/>
</dbReference>
<reference evidence="3" key="1">
    <citation type="journal article" date="2012" name="Nature">
        <title>A physical, genetic and functional sequence assembly of the barley genome.</title>
        <authorList>
            <consortium name="The International Barley Genome Sequencing Consortium"/>
            <person name="Mayer K.F."/>
            <person name="Waugh R."/>
            <person name="Brown J.W."/>
            <person name="Schulman A."/>
            <person name="Langridge P."/>
            <person name="Platzer M."/>
            <person name="Fincher G.B."/>
            <person name="Muehlbauer G.J."/>
            <person name="Sato K."/>
            <person name="Close T.J."/>
            <person name="Wise R.P."/>
            <person name="Stein N."/>
        </authorList>
    </citation>
    <scope>NUCLEOTIDE SEQUENCE [LARGE SCALE GENOMIC DNA]</scope>
    <source>
        <strain evidence="3">cv. Morex</strain>
    </source>
</reference>
<dbReference type="SUPFAM" id="SSF50965">
    <property type="entry name" value="Galactose oxidase, central domain"/>
    <property type="match status" value="1"/>
</dbReference>
<dbReference type="InterPro" id="IPR013187">
    <property type="entry name" value="F-box-assoc_dom_typ3"/>
</dbReference>
<dbReference type="Gene3D" id="1.20.1280.50">
    <property type="match status" value="1"/>
</dbReference>
<accession>A0A8I7BIF3</accession>
<protein>
    <recommendedName>
        <fullName evidence="1">F-box domain-containing protein</fullName>
    </recommendedName>
</protein>
<dbReference type="InterPro" id="IPR001810">
    <property type="entry name" value="F-box_dom"/>
</dbReference>
<dbReference type="PANTHER" id="PTHR31672:SF13">
    <property type="entry name" value="F-BOX PROTEIN CPR30-LIKE"/>
    <property type="match status" value="1"/>
</dbReference>
<reference evidence="2" key="3">
    <citation type="submission" date="2022-01" db="UniProtKB">
        <authorList>
            <consortium name="EnsemblPlants"/>
        </authorList>
    </citation>
    <scope>IDENTIFICATION</scope>
    <source>
        <strain evidence="2">subsp. vulgare</strain>
    </source>
</reference>
<dbReference type="Gramene" id="HORVU.MOREX.r3.7HG0657550.1">
    <property type="protein sequence ID" value="HORVU.MOREX.r3.7HG0657550.1.CDS1"/>
    <property type="gene ID" value="HORVU.MOREX.r3.7HG0657550"/>
</dbReference>
<evidence type="ECO:0000313" key="3">
    <source>
        <dbReference type="Proteomes" id="UP000011116"/>
    </source>
</evidence>
<dbReference type="EnsemblPlants" id="HORVU.MOREX.r3.7HG0657550.1">
    <property type="protein sequence ID" value="HORVU.MOREX.r3.7HG0657550.1.CDS1"/>
    <property type="gene ID" value="HORVU.MOREX.r3.7HG0657550"/>
</dbReference>
<evidence type="ECO:0000259" key="1">
    <source>
        <dbReference type="SMART" id="SM00256"/>
    </source>
</evidence>
<organism evidence="2 3">
    <name type="scientific">Hordeum vulgare subsp. vulgare</name>
    <name type="common">Domesticated barley</name>
    <dbReference type="NCBI Taxonomy" id="112509"/>
    <lineage>
        <taxon>Eukaryota</taxon>
        <taxon>Viridiplantae</taxon>
        <taxon>Streptophyta</taxon>
        <taxon>Embryophyta</taxon>
        <taxon>Tracheophyta</taxon>
        <taxon>Spermatophyta</taxon>
        <taxon>Magnoliopsida</taxon>
        <taxon>Liliopsida</taxon>
        <taxon>Poales</taxon>
        <taxon>Poaceae</taxon>
        <taxon>BOP clade</taxon>
        <taxon>Pooideae</taxon>
        <taxon>Triticodae</taxon>
        <taxon>Triticeae</taxon>
        <taxon>Hordeinae</taxon>
        <taxon>Hordeum</taxon>
    </lineage>
</organism>
<evidence type="ECO:0000313" key="2">
    <source>
        <dbReference type="EnsemblPlants" id="HORVU.MOREX.r3.7HG0657550.1.CDS1"/>
    </source>
</evidence>
<keyword evidence="3" id="KW-1185">Reference proteome</keyword>
<feature type="domain" description="F-box" evidence="1">
    <location>
        <begin position="58"/>
        <end position="98"/>
    </location>
</feature>
<dbReference type="Proteomes" id="UP000011116">
    <property type="component" value="Chromosome 7H"/>
</dbReference>
<dbReference type="InterPro" id="IPR011043">
    <property type="entry name" value="Gal_Oxase/kelch_b-propeller"/>
</dbReference>
<dbReference type="Pfam" id="PF00646">
    <property type="entry name" value="F-box"/>
    <property type="match status" value="1"/>
</dbReference>